<dbReference type="Pfam" id="PF00106">
    <property type="entry name" value="adh_short"/>
    <property type="match status" value="1"/>
</dbReference>
<evidence type="ECO:0000256" key="2">
    <source>
        <dbReference type="ARBA" id="ARBA00023002"/>
    </source>
</evidence>
<dbReference type="GO" id="GO:0016491">
    <property type="term" value="F:oxidoreductase activity"/>
    <property type="evidence" value="ECO:0007669"/>
    <property type="project" value="UniProtKB-KW"/>
</dbReference>
<dbReference type="PANTHER" id="PTHR44196:SF1">
    <property type="entry name" value="DEHYDROGENASE_REDUCTASE SDR FAMILY MEMBER 7B"/>
    <property type="match status" value="1"/>
</dbReference>
<dbReference type="Proteomes" id="UP000238937">
    <property type="component" value="Unassembled WGS sequence"/>
</dbReference>
<keyword evidence="2" id="KW-0560">Oxidoreductase</keyword>
<dbReference type="OrthoDB" id="9803333at2"/>
<dbReference type="RefSeq" id="WP_146138582.1">
    <property type="nucleotide sequence ID" value="NZ_PVWO01000689.1"/>
</dbReference>
<organism evidence="3 4">
    <name type="scientific">Chamaesiphon polymorphus CCALA 037</name>
    <dbReference type="NCBI Taxonomy" id="2107692"/>
    <lineage>
        <taxon>Bacteria</taxon>
        <taxon>Bacillati</taxon>
        <taxon>Cyanobacteriota</taxon>
        <taxon>Cyanophyceae</taxon>
        <taxon>Gomontiellales</taxon>
        <taxon>Chamaesiphonaceae</taxon>
        <taxon>Chamaesiphon</taxon>
    </lineage>
</organism>
<comment type="similarity">
    <text evidence="1">Belongs to the short-chain dehydrogenases/reductases (SDR) family.</text>
</comment>
<comment type="caution">
    <text evidence="3">The sequence shown here is derived from an EMBL/GenBank/DDBJ whole genome shotgun (WGS) entry which is preliminary data.</text>
</comment>
<dbReference type="AlphaFoldDB" id="A0A2T1F673"/>
<dbReference type="InterPro" id="IPR036291">
    <property type="entry name" value="NAD(P)-bd_dom_sf"/>
</dbReference>
<dbReference type="PRINTS" id="PR00081">
    <property type="entry name" value="GDHRDH"/>
</dbReference>
<dbReference type="Gene3D" id="3.40.50.720">
    <property type="entry name" value="NAD(P)-binding Rossmann-like Domain"/>
    <property type="match status" value="1"/>
</dbReference>
<keyword evidence="4" id="KW-1185">Reference proteome</keyword>
<dbReference type="SUPFAM" id="SSF51735">
    <property type="entry name" value="NAD(P)-binding Rossmann-fold domains"/>
    <property type="match status" value="1"/>
</dbReference>
<accession>A0A2T1F673</accession>
<evidence type="ECO:0000313" key="4">
    <source>
        <dbReference type="Proteomes" id="UP000238937"/>
    </source>
</evidence>
<dbReference type="GO" id="GO:0016020">
    <property type="term" value="C:membrane"/>
    <property type="evidence" value="ECO:0007669"/>
    <property type="project" value="TreeGrafter"/>
</dbReference>
<evidence type="ECO:0000256" key="1">
    <source>
        <dbReference type="ARBA" id="ARBA00006484"/>
    </source>
</evidence>
<dbReference type="InterPro" id="IPR002347">
    <property type="entry name" value="SDR_fam"/>
</dbReference>
<dbReference type="EMBL" id="PVWO01000689">
    <property type="protein sequence ID" value="PSB40487.1"/>
    <property type="molecule type" value="Genomic_DNA"/>
</dbReference>
<sequence>MTTQTVIITGAATGLGYAIAEAFLHNQANVVLNGRTFSKLEMAAQKLARPVHVVSPLANRVHLVTGDITDPTFAPKLVEEAVSRFGRVDVL</sequence>
<gene>
    <name evidence="3" type="ORF">C7B77_28285</name>
</gene>
<feature type="non-terminal residue" evidence="3">
    <location>
        <position position="91"/>
    </location>
</feature>
<proteinExistence type="inferred from homology"/>
<protein>
    <submittedName>
        <fullName evidence="3">NAD(P)-dependent oxidoreductase</fullName>
    </submittedName>
</protein>
<evidence type="ECO:0000313" key="3">
    <source>
        <dbReference type="EMBL" id="PSB40487.1"/>
    </source>
</evidence>
<dbReference type="PANTHER" id="PTHR44196">
    <property type="entry name" value="DEHYDROGENASE/REDUCTASE SDR FAMILY MEMBER 7B"/>
    <property type="match status" value="1"/>
</dbReference>
<reference evidence="3 4" key="1">
    <citation type="submission" date="2018-03" db="EMBL/GenBank/DDBJ databases">
        <title>The ancient ancestry and fast evolution of plastids.</title>
        <authorList>
            <person name="Moore K.R."/>
            <person name="Magnabosco C."/>
            <person name="Momper L."/>
            <person name="Gold D.A."/>
            <person name="Bosak T."/>
            <person name="Fournier G.P."/>
        </authorList>
    </citation>
    <scope>NUCLEOTIDE SEQUENCE [LARGE SCALE GENOMIC DNA]</scope>
    <source>
        <strain evidence="3 4">CCALA 037</strain>
    </source>
</reference>
<name>A0A2T1F673_9CYAN</name>